<evidence type="ECO:0000256" key="8">
    <source>
        <dbReference type="ARBA" id="ARBA00022723"/>
    </source>
</evidence>
<evidence type="ECO:0000256" key="10">
    <source>
        <dbReference type="ARBA" id="ARBA00023054"/>
    </source>
</evidence>
<dbReference type="GO" id="GO:0160148">
    <property type="term" value="F:tRNA pseudouridine(55) synthase activity"/>
    <property type="evidence" value="ECO:0007669"/>
    <property type="project" value="UniProtKB-EC"/>
</dbReference>
<comment type="catalytic activity">
    <reaction evidence="14">
        <text>uridine(55) in tRNA = pseudouridine(55) in tRNA</text>
        <dbReference type="Rhea" id="RHEA:42532"/>
        <dbReference type="Rhea" id="RHEA-COMP:10101"/>
        <dbReference type="Rhea" id="RHEA-COMP:10102"/>
        <dbReference type="ChEBI" id="CHEBI:65314"/>
        <dbReference type="ChEBI" id="CHEBI:65315"/>
        <dbReference type="EC" id="5.4.99.25"/>
    </reaction>
    <physiologicalReaction direction="left-to-right" evidence="14">
        <dbReference type="Rhea" id="RHEA:42533"/>
    </physiologicalReaction>
</comment>
<evidence type="ECO:0000256" key="18">
    <source>
        <dbReference type="ARBA" id="ARBA00079393"/>
    </source>
</evidence>
<keyword evidence="10" id="KW-0175">Coiled coil</keyword>
<evidence type="ECO:0000256" key="1">
    <source>
        <dbReference type="ARBA" id="ARBA00004123"/>
    </source>
</evidence>
<evidence type="ECO:0000313" key="24">
    <source>
        <dbReference type="Proteomes" id="UP000465112"/>
    </source>
</evidence>
<dbReference type="GO" id="GO:0031119">
    <property type="term" value="P:tRNA pseudouridine synthesis"/>
    <property type="evidence" value="ECO:0007669"/>
    <property type="project" value="TreeGrafter"/>
</dbReference>
<evidence type="ECO:0000256" key="5">
    <source>
        <dbReference type="ARBA" id="ARBA00012787"/>
    </source>
</evidence>
<dbReference type="Proteomes" id="UP000465112">
    <property type="component" value="Chromosome 1"/>
</dbReference>
<organism evidence="23 24">
    <name type="scientific">Perca fluviatilis</name>
    <name type="common">European perch</name>
    <dbReference type="NCBI Taxonomy" id="8168"/>
    <lineage>
        <taxon>Eukaryota</taxon>
        <taxon>Metazoa</taxon>
        <taxon>Chordata</taxon>
        <taxon>Craniata</taxon>
        <taxon>Vertebrata</taxon>
        <taxon>Euteleostomi</taxon>
        <taxon>Actinopterygii</taxon>
        <taxon>Neopterygii</taxon>
        <taxon>Teleostei</taxon>
        <taxon>Neoteleostei</taxon>
        <taxon>Acanthomorphata</taxon>
        <taxon>Eupercaria</taxon>
        <taxon>Perciformes</taxon>
        <taxon>Percoidei</taxon>
        <taxon>Percidae</taxon>
        <taxon>Percinae</taxon>
        <taxon>Perca</taxon>
    </lineage>
</organism>
<feature type="compositionally biased region" description="Low complexity" evidence="20">
    <location>
        <begin position="210"/>
        <end position="255"/>
    </location>
</feature>
<keyword evidence="7" id="KW-0819">tRNA processing</keyword>
<feature type="region of interest" description="Disordered" evidence="20">
    <location>
        <begin position="122"/>
        <end position="269"/>
    </location>
</feature>
<keyword evidence="12" id="KW-0413">Isomerase</keyword>
<keyword evidence="9" id="KW-0862">Zinc</keyword>
<sequence>MSPGADTPRFGLGWTQIKVSPPGPSQNLLETPAAAQRRKTRLSNCPALGDDLFNTSVSPPPLCLPGVMLPLKEKDKPIVQKLLSAGCCARCVLRFCCVSVQAAYRQPQQDTLEELRAFISDAEDSKSKDSTAAESTEGKDNDAALSEPPSKRVKLEPSGTDPPSEEAAAGPAAAGPAAAGPAAAGPPAAGPAAAGPAAAGPPAAGPPAAGPAAAGPAAAGPAAAGPPAAGPAAAGPAAAGPPAAGPAAAGPAAAGPGAGPGAGRPAAGPADADAAVKLEDGEPCVCVVCLGILQDLCGPTPAVKIAEKVKAEKYEFDTLVLSVSLPAQLCVREHSCWLHVKKEMREKSMAVDKDDIIQVKEAFKWVMQGLVAKELGGVAVVTRSPFEVGVGFTHPETDADCHFLASTCADCFKPTKNKQSVFTRMAVVKALEKISDAKFLKHYASPPAQPTSSCSPQDVQCLHASVFVAGRYNKFCRSLPQTPWVIDGERRMESSVEELIAAPLLSSFRADEFNFSSSGREDVDVRTLGNGRPFAMELLNPHRSRLSRVEMKQLQETINESSDKIRVRDLQIVSREAMSRMKEGEEEKTKTYTALVWTQKPIQSEDIAFIDHIKDLTLDQKTPLRVLHRRALAVRQRVVHSMNTRFLDSHHFYLGLKTQAGTYIKEFVHGDFGRTKPNLCVLLKTDTDILELDVESVDVDWPPSIQE</sequence>
<accession>A0A6A5FRE5</accession>
<dbReference type="EC" id="5.4.99.25" evidence="5"/>
<dbReference type="EMBL" id="VHII01000001">
    <property type="protein sequence ID" value="KAF1394562.1"/>
    <property type="molecule type" value="Genomic_DNA"/>
</dbReference>
<dbReference type="PANTHER" id="PTHR21568:SF0">
    <property type="entry name" value="TRNA PSEUDOURIDINE SYNTHASE PUS10"/>
    <property type="match status" value="1"/>
</dbReference>
<dbReference type="Gene3D" id="1.10.10.2050">
    <property type="match status" value="1"/>
</dbReference>
<evidence type="ECO:0000256" key="14">
    <source>
        <dbReference type="ARBA" id="ARBA00051710"/>
    </source>
</evidence>
<evidence type="ECO:0000259" key="22">
    <source>
        <dbReference type="Pfam" id="PF21238"/>
    </source>
</evidence>
<name>A0A6A5FRE5_PERFL</name>
<proteinExistence type="inferred from homology"/>
<feature type="domain" description="Pus10-like C-terminal" evidence="22">
    <location>
        <begin position="467"/>
        <end position="698"/>
    </location>
</feature>
<evidence type="ECO:0000256" key="13">
    <source>
        <dbReference type="ARBA" id="ARBA00023242"/>
    </source>
</evidence>
<evidence type="ECO:0000256" key="15">
    <source>
        <dbReference type="ARBA" id="ARBA00052161"/>
    </source>
</evidence>
<evidence type="ECO:0000256" key="4">
    <source>
        <dbReference type="ARBA" id="ARBA00009652"/>
    </source>
</evidence>
<evidence type="ECO:0000256" key="12">
    <source>
        <dbReference type="ARBA" id="ARBA00023235"/>
    </source>
</evidence>
<dbReference type="FunFam" id="3.30.70.3190:FF:000001">
    <property type="entry name" value="tRNA pseudouridine synthase Pus10"/>
    <property type="match status" value="1"/>
</dbReference>
<dbReference type="NCBIfam" id="TIGR01213">
    <property type="entry name" value="pseudo_Pus10arc"/>
    <property type="match status" value="1"/>
</dbReference>
<comment type="subcellular location">
    <subcellularLocation>
        <location evidence="3">Cytoplasm</location>
    </subcellularLocation>
    <subcellularLocation>
        <location evidence="2">Mitochondrion</location>
    </subcellularLocation>
    <subcellularLocation>
        <location evidence="1">Nucleus</location>
    </subcellularLocation>
</comment>
<dbReference type="GO" id="GO:0005634">
    <property type="term" value="C:nucleus"/>
    <property type="evidence" value="ECO:0007669"/>
    <property type="project" value="UniProtKB-SubCell"/>
</dbReference>
<evidence type="ECO:0000256" key="9">
    <source>
        <dbReference type="ARBA" id="ARBA00022833"/>
    </source>
</evidence>
<dbReference type="PANTHER" id="PTHR21568">
    <property type="entry name" value="TRNA PSEUDOURIDINE SYNTHASE PUS10"/>
    <property type="match status" value="1"/>
</dbReference>
<feature type="domain" description="Pus10 N-terminal eukaryotes" evidence="21">
    <location>
        <begin position="286"/>
        <end position="461"/>
    </location>
</feature>
<dbReference type="FunFam" id="3.30.70.2510:FF:000001">
    <property type="entry name" value="tRNA pseudouridine synthase Pus10"/>
    <property type="match status" value="1"/>
</dbReference>
<comment type="caution">
    <text evidence="23">The sequence shown here is derived from an EMBL/GenBank/DDBJ whole genome shotgun (WGS) entry which is preliminary data.</text>
</comment>
<reference evidence="23 24" key="1">
    <citation type="submission" date="2019-06" db="EMBL/GenBank/DDBJ databases">
        <title>A chromosome-scale genome assembly of the European perch, Perca fluviatilis.</title>
        <authorList>
            <person name="Roques C."/>
            <person name="Zahm M."/>
            <person name="Cabau C."/>
            <person name="Klopp C."/>
            <person name="Bouchez O."/>
            <person name="Donnadieu C."/>
            <person name="Kuhl H."/>
            <person name="Gislard M."/>
            <person name="Guendouz S."/>
            <person name="Journot L."/>
            <person name="Haffray P."/>
            <person name="Bestin A."/>
            <person name="Morvezen R."/>
            <person name="Feron R."/>
            <person name="Wen M."/>
            <person name="Jouanno E."/>
            <person name="Herpin A."/>
            <person name="Schartl M."/>
            <person name="Postlethwait J."/>
            <person name="Schaerlinger B."/>
            <person name="Chardard D."/>
            <person name="Lecocq T."/>
            <person name="Poncet C."/>
            <person name="Jaffrelo L."/>
            <person name="Lampietro C."/>
            <person name="Guiguen Y."/>
        </authorList>
    </citation>
    <scope>NUCLEOTIDE SEQUENCE [LARGE SCALE GENOMIC DNA]</scope>
    <source>
        <tissue evidence="23">Blood</tissue>
    </source>
</reference>
<evidence type="ECO:0000256" key="3">
    <source>
        <dbReference type="ARBA" id="ARBA00004496"/>
    </source>
</evidence>
<dbReference type="Gene3D" id="3.30.70.2510">
    <property type="match status" value="1"/>
</dbReference>
<evidence type="ECO:0000256" key="7">
    <source>
        <dbReference type="ARBA" id="ARBA00022694"/>
    </source>
</evidence>
<dbReference type="InterPro" id="IPR048741">
    <property type="entry name" value="Pus10-like_C"/>
</dbReference>
<comment type="similarity">
    <text evidence="4">Belongs to the pseudouridine synthase Pus10 family.</text>
</comment>
<evidence type="ECO:0000313" key="23">
    <source>
        <dbReference type="EMBL" id="KAF1394562.1"/>
    </source>
</evidence>
<dbReference type="AlphaFoldDB" id="A0A6A5FRE5"/>
<dbReference type="Gene3D" id="3.30.70.3190">
    <property type="match status" value="1"/>
</dbReference>
<evidence type="ECO:0000256" key="11">
    <source>
        <dbReference type="ARBA" id="ARBA00023128"/>
    </source>
</evidence>
<evidence type="ECO:0000259" key="21">
    <source>
        <dbReference type="Pfam" id="PF21237"/>
    </source>
</evidence>
<comment type="catalytic activity">
    <reaction evidence="15">
        <text>uridine(54) in tRNA = pseudouridine(54) in tRNA</text>
        <dbReference type="Rhea" id="RHEA:57876"/>
        <dbReference type="Rhea" id="RHEA-COMP:10193"/>
        <dbReference type="Rhea" id="RHEA-COMP:14141"/>
        <dbReference type="ChEBI" id="CHEBI:65314"/>
        <dbReference type="ChEBI" id="CHEBI:65315"/>
    </reaction>
    <physiologicalReaction direction="left-to-right" evidence="15">
        <dbReference type="Rhea" id="RHEA:57877"/>
    </physiologicalReaction>
</comment>
<keyword evidence="8" id="KW-0479">Metal-binding</keyword>
<protein>
    <recommendedName>
        <fullName evidence="16">tRNA pseudouridine synthase Pus10</fullName>
        <ecNumber evidence="5">5.4.99.25</ecNumber>
    </recommendedName>
    <alternativeName>
        <fullName evidence="19">tRNA pseudouridine 55 synthase</fullName>
    </alternativeName>
    <alternativeName>
        <fullName evidence="17">tRNA pseudouridylate synthase</fullName>
    </alternativeName>
    <alternativeName>
        <fullName evidence="18">tRNA-uridine isomerase</fullName>
    </alternativeName>
</protein>
<dbReference type="GO" id="GO:0005739">
    <property type="term" value="C:mitochondrion"/>
    <property type="evidence" value="ECO:0007669"/>
    <property type="project" value="UniProtKB-SubCell"/>
</dbReference>
<dbReference type="GO" id="GO:0003723">
    <property type="term" value="F:RNA binding"/>
    <property type="evidence" value="ECO:0007669"/>
    <property type="project" value="InterPro"/>
</dbReference>
<keyword evidence="6" id="KW-0963">Cytoplasm</keyword>
<dbReference type="InterPro" id="IPR020103">
    <property type="entry name" value="PsdUridine_synth_cat_dom_sf"/>
</dbReference>
<feature type="compositionally biased region" description="Basic and acidic residues" evidence="20">
    <location>
        <begin position="123"/>
        <end position="142"/>
    </location>
</feature>
<evidence type="ECO:0000256" key="2">
    <source>
        <dbReference type="ARBA" id="ARBA00004173"/>
    </source>
</evidence>
<evidence type="ECO:0000256" key="20">
    <source>
        <dbReference type="SAM" id="MobiDB-lite"/>
    </source>
</evidence>
<dbReference type="FunFam" id="1.10.10.2050:FF:000001">
    <property type="entry name" value="putative tRNA pseudouridine synthase Pus10"/>
    <property type="match status" value="1"/>
</dbReference>
<gene>
    <name evidence="23" type="ORF">PFLUV_G00002330</name>
</gene>
<dbReference type="Pfam" id="PF21237">
    <property type="entry name" value="Pus10_N_euk"/>
    <property type="match status" value="1"/>
</dbReference>
<dbReference type="InterPro" id="IPR039894">
    <property type="entry name" value="Pus10-like"/>
</dbReference>
<keyword evidence="24" id="KW-1185">Reference proteome</keyword>
<feature type="compositionally biased region" description="Low complexity" evidence="20">
    <location>
        <begin position="167"/>
        <end position="202"/>
    </location>
</feature>
<dbReference type="GO" id="GO:0046872">
    <property type="term" value="F:metal ion binding"/>
    <property type="evidence" value="ECO:0007669"/>
    <property type="project" value="UniProtKB-KW"/>
</dbReference>
<evidence type="ECO:0000256" key="19">
    <source>
        <dbReference type="ARBA" id="ARBA00083669"/>
    </source>
</evidence>
<evidence type="ECO:0000256" key="6">
    <source>
        <dbReference type="ARBA" id="ARBA00022490"/>
    </source>
</evidence>
<evidence type="ECO:0000256" key="17">
    <source>
        <dbReference type="ARBA" id="ARBA00075270"/>
    </source>
</evidence>
<dbReference type="InterPro" id="IPR048742">
    <property type="entry name" value="Pus10_N_euk"/>
</dbReference>
<dbReference type="Pfam" id="PF21238">
    <property type="entry name" value="Pus10_C"/>
    <property type="match status" value="1"/>
</dbReference>
<dbReference type="SUPFAM" id="SSF55120">
    <property type="entry name" value="Pseudouridine synthase"/>
    <property type="match status" value="1"/>
</dbReference>
<keyword evidence="11" id="KW-0496">Mitochondrion</keyword>
<evidence type="ECO:0000256" key="16">
    <source>
        <dbReference type="ARBA" id="ARBA00069883"/>
    </source>
</evidence>
<keyword evidence="13" id="KW-0539">Nucleus</keyword>